<gene>
    <name evidence="2" type="ORF">SUNI508_00120</name>
</gene>
<dbReference type="EMBL" id="JARVKF010000001">
    <property type="protein sequence ID" value="KAK9426593.1"/>
    <property type="molecule type" value="Genomic_DNA"/>
</dbReference>
<feature type="domain" description="AB hydrolase-1" evidence="1">
    <location>
        <begin position="8"/>
        <end position="251"/>
    </location>
</feature>
<organism evidence="2 3">
    <name type="scientific">Seiridium unicorne</name>
    <dbReference type="NCBI Taxonomy" id="138068"/>
    <lineage>
        <taxon>Eukaryota</taxon>
        <taxon>Fungi</taxon>
        <taxon>Dikarya</taxon>
        <taxon>Ascomycota</taxon>
        <taxon>Pezizomycotina</taxon>
        <taxon>Sordariomycetes</taxon>
        <taxon>Xylariomycetidae</taxon>
        <taxon>Amphisphaeriales</taxon>
        <taxon>Sporocadaceae</taxon>
        <taxon>Seiridium</taxon>
    </lineage>
</organism>
<dbReference type="SUPFAM" id="SSF53474">
    <property type="entry name" value="alpha/beta-Hydrolases"/>
    <property type="match status" value="1"/>
</dbReference>
<dbReference type="Gene3D" id="3.40.50.1820">
    <property type="entry name" value="alpha/beta hydrolase"/>
    <property type="match status" value="1"/>
</dbReference>
<dbReference type="PANTHER" id="PTHR37017:SF13">
    <property type="entry name" value="AB HYDROLASE-1 DOMAIN-CONTAINING PROTEIN"/>
    <property type="match status" value="1"/>
</dbReference>
<proteinExistence type="predicted"/>
<evidence type="ECO:0000259" key="1">
    <source>
        <dbReference type="Pfam" id="PF12697"/>
    </source>
</evidence>
<dbReference type="Proteomes" id="UP001408356">
    <property type="component" value="Unassembled WGS sequence"/>
</dbReference>
<name>A0ABR2VI21_9PEZI</name>
<dbReference type="PANTHER" id="PTHR37017">
    <property type="entry name" value="AB HYDROLASE-1 DOMAIN-CONTAINING PROTEIN-RELATED"/>
    <property type="match status" value="1"/>
</dbReference>
<accession>A0ABR2VI21</accession>
<evidence type="ECO:0000313" key="2">
    <source>
        <dbReference type="EMBL" id="KAK9426593.1"/>
    </source>
</evidence>
<keyword evidence="3" id="KW-1185">Reference proteome</keyword>
<dbReference type="InterPro" id="IPR029058">
    <property type="entry name" value="AB_hydrolase_fold"/>
</dbReference>
<comment type="caution">
    <text evidence="2">The sequence shown here is derived from an EMBL/GenBank/DDBJ whole genome shotgun (WGS) entry which is preliminary data.</text>
</comment>
<reference evidence="2 3" key="1">
    <citation type="journal article" date="2024" name="J. Plant Pathol.">
        <title>Sequence and assembly of the genome of Seiridium unicorne, isolate CBS 538.82, causal agent of cypress canker disease.</title>
        <authorList>
            <person name="Scali E."/>
            <person name="Rocca G.D."/>
            <person name="Danti R."/>
            <person name="Garbelotto M."/>
            <person name="Barberini S."/>
            <person name="Baroncelli R."/>
            <person name="Emiliani G."/>
        </authorList>
    </citation>
    <scope>NUCLEOTIDE SEQUENCE [LARGE SCALE GENOMIC DNA]</scope>
    <source>
        <strain evidence="2 3">BM-138-508</strain>
    </source>
</reference>
<protein>
    <recommendedName>
        <fullName evidence="1">AB hydrolase-1 domain-containing protein</fullName>
    </recommendedName>
</protein>
<dbReference type="InterPro" id="IPR000073">
    <property type="entry name" value="AB_hydrolase_1"/>
</dbReference>
<evidence type="ECO:0000313" key="3">
    <source>
        <dbReference type="Proteomes" id="UP001408356"/>
    </source>
</evidence>
<dbReference type="InterPro" id="IPR052897">
    <property type="entry name" value="Sec-Metab_Biosynth_Hydrolase"/>
</dbReference>
<sequence length="258" mass="27301">MFPSKPVILFTHGAYHPPACYRGLTTKLEAAGFEVVAPRLASLGQGVVGITLEDDAAVIGGVAESLFESGKEVVLVGHSYGGLVSAVVAKGRSVAELKAQGKQGGLKGVVYLSGTLVEQGGIVMDACNESLATPPDVVDVFDIQGEEGKVSASLKNNETTKRYYFYPSPKEETEKTFALLEPHCSDVFYIPSPSSPSDVTAPQTYVIAEQDNAVLLKVQEQIVADAGMKTVRLPDTGHASFLTYPQRVADVIVEVALA</sequence>
<dbReference type="Pfam" id="PF12697">
    <property type="entry name" value="Abhydrolase_6"/>
    <property type="match status" value="1"/>
</dbReference>